<evidence type="ECO:0000313" key="1">
    <source>
        <dbReference type="EMBL" id="MDQ0145212.1"/>
    </source>
</evidence>
<proteinExistence type="predicted"/>
<gene>
    <name evidence="1" type="ORF">J2T23_001102</name>
</gene>
<sequence length="210" mass="23346">MTTNNGVRTVGRLFILAAEAAMGDSKSSTDYEFLTVWRVAGTPREVVDVLGDAGTLPRWWPSVYLDVEPLDTGNPDGTGKAFFLHTKGWLPYTLKWQLTLTEPVTEQGFALSARGDLNGTGRWTFEQDGPETVVTYDWRVSAAKPLLRRLGWLLKPAFAANHRWAMARGQEALALELRRRRPGADPAKIPAPAGPTFARLSRWQQKATHT</sequence>
<dbReference type="EMBL" id="JAUSTB010000003">
    <property type="protein sequence ID" value="MDQ0145212.1"/>
    <property type="molecule type" value="Genomic_DNA"/>
</dbReference>
<organism evidence="1 2">
    <name type="scientific">Pseudarthrobacter niigatensis</name>
    <dbReference type="NCBI Taxonomy" id="369935"/>
    <lineage>
        <taxon>Bacteria</taxon>
        <taxon>Bacillati</taxon>
        <taxon>Actinomycetota</taxon>
        <taxon>Actinomycetes</taxon>
        <taxon>Micrococcales</taxon>
        <taxon>Micrococcaceae</taxon>
        <taxon>Pseudarthrobacter</taxon>
    </lineage>
</organism>
<evidence type="ECO:0008006" key="3">
    <source>
        <dbReference type="Google" id="ProtNLM"/>
    </source>
</evidence>
<dbReference type="Gene3D" id="3.30.530.20">
    <property type="match status" value="1"/>
</dbReference>
<dbReference type="Pfam" id="PF10604">
    <property type="entry name" value="Polyketide_cyc2"/>
    <property type="match status" value="1"/>
</dbReference>
<keyword evidence="2" id="KW-1185">Reference proteome</keyword>
<reference evidence="1 2" key="1">
    <citation type="submission" date="2023-07" db="EMBL/GenBank/DDBJ databases">
        <title>Sorghum-associated microbial communities from plants grown in Nebraska, USA.</title>
        <authorList>
            <person name="Schachtman D."/>
        </authorList>
    </citation>
    <scope>NUCLEOTIDE SEQUENCE [LARGE SCALE GENOMIC DNA]</scope>
    <source>
        <strain evidence="1 2">DS1001</strain>
    </source>
</reference>
<name>A0AAJ1WER0_9MICC</name>
<dbReference type="CDD" id="cd07824">
    <property type="entry name" value="SRPBCC_6"/>
    <property type="match status" value="1"/>
</dbReference>
<dbReference type="Proteomes" id="UP001239267">
    <property type="component" value="Unassembled WGS sequence"/>
</dbReference>
<dbReference type="InterPro" id="IPR019587">
    <property type="entry name" value="Polyketide_cyclase/dehydratase"/>
</dbReference>
<evidence type="ECO:0000313" key="2">
    <source>
        <dbReference type="Proteomes" id="UP001239267"/>
    </source>
</evidence>
<dbReference type="SUPFAM" id="SSF55961">
    <property type="entry name" value="Bet v1-like"/>
    <property type="match status" value="1"/>
</dbReference>
<protein>
    <recommendedName>
        <fullName evidence="3">Polyketide cyclase/dehydrase/lipid transport protein</fullName>
    </recommendedName>
</protein>
<accession>A0AAJ1WER0</accession>
<dbReference type="InterPro" id="IPR023393">
    <property type="entry name" value="START-like_dom_sf"/>
</dbReference>
<dbReference type="AlphaFoldDB" id="A0AAJ1WER0"/>
<comment type="caution">
    <text evidence="1">The sequence shown here is derived from an EMBL/GenBank/DDBJ whole genome shotgun (WGS) entry which is preliminary data.</text>
</comment>